<dbReference type="Pfam" id="PF00005">
    <property type="entry name" value="ABC_tran"/>
    <property type="match status" value="1"/>
</dbReference>
<evidence type="ECO:0000256" key="4">
    <source>
        <dbReference type="ARBA" id="ARBA00022741"/>
    </source>
</evidence>
<dbReference type="EMBL" id="JAFEUZ010000027">
    <property type="protein sequence ID" value="KAG5475279.1"/>
    <property type="molecule type" value="Genomic_DNA"/>
</dbReference>
<feature type="domain" description="ABC transporter" evidence="9">
    <location>
        <begin position="444"/>
        <end position="687"/>
    </location>
</feature>
<evidence type="ECO:0000313" key="11">
    <source>
        <dbReference type="EMBL" id="KAG5475279.1"/>
    </source>
</evidence>
<accession>A0A836KGI6</accession>
<dbReference type="GO" id="GO:0007031">
    <property type="term" value="P:peroxisome organization"/>
    <property type="evidence" value="ECO:0007669"/>
    <property type="project" value="TreeGrafter"/>
</dbReference>
<reference evidence="12" key="1">
    <citation type="journal article" date="2021" name="Microbiol. Resour. Announc.">
        <title>LGAAP: Leishmaniinae Genome Assembly and Annotation Pipeline.</title>
        <authorList>
            <person name="Almutairi H."/>
            <person name="Urbaniak M.D."/>
            <person name="Bates M.D."/>
            <person name="Jariyapan N."/>
            <person name="Kwakye-Nuako G."/>
            <person name="Thomaz-Soccol V."/>
            <person name="Al-Salem W.S."/>
            <person name="Dillon R.J."/>
            <person name="Bates P.A."/>
            <person name="Gatherer D."/>
        </authorList>
    </citation>
    <scope>NUCLEOTIDE SEQUENCE [LARGE SCALE GENOMIC DNA]</scope>
</reference>
<evidence type="ECO:0000256" key="5">
    <source>
        <dbReference type="ARBA" id="ARBA00022840"/>
    </source>
</evidence>
<dbReference type="GO" id="GO:0042760">
    <property type="term" value="P:very long-chain fatty acid catabolic process"/>
    <property type="evidence" value="ECO:0007669"/>
    <property type="project" value="TreeGrafter"/>
</dbReference>
<reference evidence="12" key="2">
    <citation type="journal article" date="2021" name="Sci. Data">
        <title>Chromosome-scale genome sequencing, assembly and annotation of six genomes from subfamily Leishmaniinae.</title>
        <authorList>
            <person name="Almutairi H."/>
            <person name="Urbaniak M.D."/>
            <person name="Bates M.D."/>
            <person name="Jariyapan N."/>
            <person name="Kwakye-Nuako G."/>
            <person name="Thomaz Soccol V."/>
            <person name="Al-Salem W.S."/>
            <person name="Dillon R.J."/>
            <person name="Bates P.A."/>
            <person name="Gatherer D."/>
        </authorList>
    </citation>
    <scope>NUCLEOTIDE SEQUENCE [LARGE SCALE GENOMIC DNA]</scope>
</reference>
<dbReference type="InterPro" id="IPR011527">
    <property type="entry name" value="ABC1_TM_dom"/>
</dbReference>
<evidence type="ECO:0000313" key="12">
    <source>
        <dbReference type="Proteomes" id="UP000673552"/>
    </source>
</evidence>
<dbReference type="GO" id="GO:0140359">
    <property type="term" value="F:ABC-type transporter activity"/>
    <property type="evidence" value="ECO:0007669"/>
    <property type="project" value="InterPro"/>
</dbReference>
<comment type="caution">
    <text evidence="11">The sequence shown here is derived from an EMBL/GenBank/DDBJ whole genome shotgun (WGS) entry which is preliminary data.</text>
</comment>
<dbReference type="FunFam" id="3.40.50.300:FF:002587">
    <property type="entry name" value="Multidrug ABC transporter ATP-binding protein"/>
    <property type="match status" value="1"/>
</dbReference>
<organism evidence="11 12">
    <name type="scientific">Leishmania martiniquensis</name>
    <dbReference type="NCBI Taxonomy" id="1580590"/>
    <lineage>
        <taxon>Eukaryota</taxon>
        <taxon>Discoba</taxon>
        <taxon>Euglenozoa</taxon>
        <taxon>Kinetoplastea</taxon>
        <taxon>Metakinetoplastina</taxon>
        <taxon>Trypanosomatida</taxon>
        <taxon>Trypanosomatidae</taxon>
        <taxon>Leishmaniinae</taxon>
        <taxon>Leishmania</taxon>
    </lineage>
</organism>
<keyword evidence="3 8" id="KW-0812">Transmembrane</keyword>
<keyword evidence="7 8" id="KW-0472">Membrane</keyword>
<dbReference type="GO" id="GO:0005524">
    <property type="term" value="F:ATP binding"/>
    <property type="evidence" value="ECO:0007669"/>
    <property type="project" value="UniProtKB-KW"/>
</dbReference>
<dbReference type="AlphaFoldDB" id="A0A836KGI6"/>
<feature type="transmembrane region" description="Helical" evidence="8">
    <location>
        <begin position="91"/>
        <end position="109"/>
    </location>
</feature>
<dbReference type="GO" id="GO:0006635">
    <property type="term" value="P:fatty acid beta-oxidation"/>
    <property type="evidence" value="ECO:0007669"/>
    <property type="project" value="TreeGrafter"/>
</dbReference>
<dbReference type="PANTHER" id="PTHR11384">
    <property type="entry name" value="ATP-BINDING CASSETTE, SUB-FAMILY D MEMBER"/>
    <property type="match status" value="1"/>
</dbReference>
<dbReference type="SMART" id="SM00382">
    <property type="entry name" value="AAA"/>
    <property type="match status" value="1"/>
</dbReference>
<dbReference type="SUPFAM" id="SSF90123">
    <property type="entry name" value="ABC transporter transmembrane region"/>
    <property type="match status" value="1"/>
</dbReference>
<comment type="similarity">
    <text evidence="1">Belongs to the ABC transporter superfamily. ABCD family. Peroxisomal fatty acyl CoA transporter (TC 3.A.1.203) subfamily.</text>
</comment>
<keyword evidence="4" id="KW-0547">Nucleotide-binding</keyword>
<dbReference type="GO" id="GO:0015910">
    <property type="term" value="P:long-chain fatty acid import into peroxisome"/>
    <property type="evidence" value="ECO:0007669"/>
    <property type="project" value="TreeGrafter"/>
</dbReference>
<dbReference type="GeneID" id="92513446"/>
<sequence>MTYASSPLETSNRMATAMHSMPLAHRVAVVGTCAMFAVTALAQRYYLRLYGRSIAAVRTEDDAQVTWAVYHRFFRIARIALPTWRCREASGSLIFILLFAVKAILRVWMSKANGEVLTTMVHGVKSGRLPRFVGKVVVRTALGLAAGMTSGAIETLRPWLIGCYRERLSRTFQGRFYDQLVYYQGTMLDKRLEAADTAISTYCGEFAEHFAELPYYFVLPGLGCVTSMAALVEQSGWRSALTMSGIATAAVFALRRLSPALGRIHSQLLSREDDYRRMLAGYLSSVESIAMHGAGDHTRRRLDISLATLKESLDHMALAKGNFEMLEAVFSTCMTVVAQCVAFGGARDSHYHRSINDIYVEIQLIEDLNRSVKDLVVNFRELSHLTEFATKMSEFDDTLASIAAGTLLHKRHDSDYVSLPTSPLIYAPINIITHFADTKTFPLVKMEQIRLESPAGHQLLSEVNIEFRSDQDWAIVGENGCGKTSLLRMLCGLWMPKSGVLSQDASVRFLLAPQHSYMAPQCTLYEQICFPDAVDPPTPEIRALVKEAIELAGAQTVVRVVRGYGSAVMGLDLSNTDTSYDWSSLSGGQKERISMARVFFHVLRMDRTKETPVAILDEATSMMDDSEQDVLNHLRRMNVRMISVTHRSVVIRHHTHILRIARGGKWAVESVPNPVKIGERVEAETPAQQQQSR</sequence>
<keyword evidence="12" id="KW-1185">Reference proteome</keyword>
<keyword evidence="6 8" id="KW-1133">Transmembrane helix</keyword>
<keyword evidence="5" id="KW-0067">ATP-binding</keyword>
<evidence type="ECO:0000259" key="9">
    <source>
        <dbReference type="PROSITE" id="PS50893"/>
    </source>
</evidence>
<dbReference type="InterPro" id="IPR003593">
    <property type="entry name" value="AAA+_ATPase"/>
</dbReference>
<evidence type="ECO:0000259" key="10">
    <source>
        <dbReference type="PROSITE" id="PS50929"/>
    </source>
</evidence>
<evidence type="ECO:0000256" key="2">
    <source>
        <dbReference type="ARBA" id="ARBA00022448"/>
    </source>
</evidence>
<protein>
    <recommendedName>
        <fullName evidence="13">ABC transporter</fullName>
    </recommendedName>
</protein>
<proteinExistence type="inferred from homology"/>
<dbReference type="InterPro" id="IPR050835">
    <property type="entry name" value="ABC_transporter_sub-D"/>
</dbReference>
<dbReference type="Gene3D" id="3.40.50.300">
    <property type="entry name" value="P-loop containing nucleotide triphosphate hydrolases"/>
    <property type="match status" value="1"/>
</dbReference>
<dbReference type="PANTHER" id="PTHR11384:SF63">
    <property type="entry name" value="TRANSPORTER, PUTATIVE-RELATED"/>
    <property type="match status" value="1"/>
</dbReference>
<dbReference type="Pfam" id="PF06472">
    <property type="entry name" value="ABC_membrane_2"/>
    <property type="match status" value="1"/>
</dbReference>
<dbReference type="PROSITE" id="PS50893">
    <property type="entry name" value="ABC_TRANSPORTER_2"/>
    <property type="match status" value="1"/>
</dbReference>
<dbReference type="Proteomes" id="UP000673552">
    <property type="component" value="Unassembled WGS sequence"/>
</dbReference>
<keyword evidence="2" id="KW-0813">Transport</keyword>
<dbReference type="SUPFAM" id="SSF52540">
    <property type="entry name" value="P-loop containing nucleoside triphosphate hydrolases"/>
    <property type="match status" value="1"/>
</dbReference>
<dbReference type="InterPro" id="IPR027417">
    <property type="entry name" value="P-loop_NTPase"/>
</dbReference>
<evidence type="ECO:0000256" key="3">
    <source>
        <dbReference type="ARBA" id="ARBA00022692"/>
    </source>
</evidence>
<feature type="transmembrane region" description="Helical" evidence="8">
    <location>
        <begin position="23"/>
        <end position="42"/>
    </location>
</feature>
<name>A0A836KGI6_9TRYP</name>
<dbReference type="InterPro" id="IPR003439">
    <property type="entry name" value="ABC_transporter-like_ATP-bd"/>
</dbReference>
<dbReference type="GO" id="GO:0016887">
    <property type="term" value="F:ATP hydrolysis activity"/>
    <property type="evidence" value="ECO:0007669"/>
    <property type="project" value="InterPro"/>
</dbReference>
<dbReference type="GO" id="GO:0005778">
    <property type="term" value="C:peroxisomal membrane"/>
    <property type="evidence" value="ECO:0007669"/>
    <property type="project" value="TreeGrafter"/>
</dbReference>
<evidence type="ECO:0000256" key="8">
    <source>
        <dbReference type="SAM" id="Phobius"/>
    </source>
</evidence>
<evidence type="ECO:0000256" key="7">
    <source>
        <dbReference type="ARBA" id="ARBA00023136"/>
    </source>
</evidence>
<dbReference type="OrthoDB" id="422637at2759"/>
<dbReference type="KEGG" id="lmat:92513446"/>
<dbReference type="RefSeq" id="XP_067177544.1">
    <property type="nucleotide sequence ID" value="XM_067320934.1"/>
</dbReference>
<evidence type="ECO:0000256" key="6">
    <source>
        <dbReference type="ARBA" id="ARBA00022989"/>
    </source>
</evidence>
<evidence type="ECO:0000256" key="1">
    <source>
        <dbReference type="ARBA" id="ARBA00008575"/>
    </source>
</evidence>
<dbReference type="InterPro" id="IPR036640">
    <property type="entry name" value="ABC1_TM_sf"/>
</dbReference>
<evidence type="ECO:0008006" key="13">
    <source>
        <dbReference type="Google" id="ProtNLM"/>
    </source>
</evidence>
<dbReference type="Gene3D" id="1.20.1560.10">
    <property type="entry name" value="ABC transporter type 1, transmembrane domain"/>
    <property type="match status" value="1"/>
</dbReference>
<dbReference type="PROSITE" id="PS50929">
    <property type="entry name" value="ABC_TM1F"/>
    <property type="match status" value="1"/>
</dbReference>
<dbReference type="GO" id="GO:0005324">
    <property type="term" value="F:long-chain fatty acid transmembrane transporter activity"/>
    <property type="evidence" value="ECO:0007669"/>
    <property type="project" value="TreeGrafter"/>
</dbReference>
<gene>
    <name evidence="11" type="ORF">LSCM1_03391</name>
</gene>
<feature type="domain" description="ABC transmembrane type-1" evidence="10">
    <location>
        <begin position="93"/>
        <end position="338"/>
    </location>
</feature>